<gene>
    <name evidence="1" type="ORF">FHR80_002114</name>
</gene>
<proteinExistence type="predicted"/>
<name>A0A7W4UFF0_9CELL</name>
<reference evidence="1 2" key="2">
    <citation type="submission" date="2020-08" db="EMBL/GenBank/DDBJ databases">
        <authorList>
            <person name="Partida-Martinez L."/>
            <person name="Huntemann M."/>
            <person name="Clum A."/>
            <person name="Wang J."/>
            <person name="Palaniappan K."/>
            <person name="Ritter S."/>
            <person name="Chen I.-M."/>
            <person name="Stamatis D."/>
            <person name="Reddy T."/>
            <person name="O'Malley R."/>
            <person name="Daum C."/>
            <person name="Shapiro N."/>
            <person name="Ivanova N."/>
            <person name="Kyrpides N."/>
            <person name="Woyke T."/>
        </authorList>
    </citation>
    <scope>NUCLEOTIDE SEQUENCE [LARGE SCALE GENOMIC DNA]</scope>
    <source>
        <strain evidence="1 2">RAS26</strain>
    </source>
</reference>
<dbReference type="AlphaFoldDB" id="A0A7W4UFF0"/>
<accession>A0A7W4UFF0</accession>
<organism evidence="1 2">
    <name type="scientific">Cellulomonas cellasea</name>
    <dbReference type="NCBI Taxonomy" id="43670"/>
    <lineage>
        <taxon>Bacteria</taxon>
        <taxon>Bacillati</taxon>
        <taxon>Actinomycetota</taxon>
        <taxon>Actinomycetes</taxon>
        <taxon>Micrococcales</taxon>
        <taxon>Cellulomonadaceae</taxon>
        <taxon>Cellulomonas</taxon>
    </lineage>
</organism>
<dbReference type="Proteomes" id="UP000518206">
    <property type="component" value="Unassembled WGS sequence"/>
</dbReference>
<reference evidence="1 2" key="1">
    <citation type="submission" date="2020-08" db="EMBL/GenBank/DDBJ databases">
        <title>The Agave Microbiome: Exploring the role of microbial communities in plant adaptations to desert environments.</title>
        <authorList>
            <person name="Partida-Martinez L.P."/>
        </authorList>
    </citation>
    <scope>NUCLEOTIDE SEQUENCE [LARGE SCALE GENOMIC DNA]</scope>
    <source>
        <strain evidence="1 2">RAS26</strain>
    </source>
</reference>
<dbReference type="EMBL" id="JACHVX010000003">
    <property type="protein sequence ID" value="MBB2923189.1"/>
    <property type="molecule type" value="Genomic_DNA"/>
</dbReference>
<sequence>MSSEGLDSLTVDSSAVRDIAPRHLLGLPTRVWHSSDEEGQPGVDAWWTRARLAVAMLHTLAGRDELSVDELEGWVEFSLGHDGADDWEAALG</sequence>
<evidence type="ECO:0000313" key="1">
    <source>
        <dbReference type="EMBL" id="MBB2923189.1"/>
    </source>
</evidence>
<protein>
    <submittedName>
        <fullName evidence="1">Uncharacterized protein</fullName>
    </submittedName>
</protein>
<comment type="caution">
    <text evidence="1">The sequence shown here is derived from an EMBL/GenBank/DDBJ whole genome shotgun (WGS) entry which is preliminary data.</text>
</comment>
<evidence type="ECO:0000313" key="2">
    <source>
        <dbReference type="Proteomes" id="UP000518206"/>
    </source>
</evidence>